<reference evidence="2 3" key="1">
    <citation type="submission" date="2019-10" db="EMBL/GenBank/DDBJ databases">
        <title>Glaciimonas soli sp. nov., a psychrophilic bacterium isolated from the forest soil of a high elevation mountain in Taiwan.</title>
        <authorList>
            <person name="Wang L.-T."/>
            <person name="Shieh W.Y."/>
        </authorList>
    </citation>
    <scope>NUCLEOTIDE SEQUENCE [LARGE SCALE GENOMIC DNA]</scope>
    <source>
        <strain evidence="2 3">GS1</strain>
    </source>
</reference>
<feature type="compositionally biased region" description="Basic and acidic residues" evidence="1">
    <location>
        <begin position="64"/>
        <end position="82"/>
    </location>
</feature>
<accession>A0A843YP05</accession>
<name>A0A843YP05_9BURK</name>
<feature type="region of interest" description="Disordered" evidence="1">
    <location>
        <begin position="64"/>
        <end position="100"/>
    </location>
</feature>
<dbReference type="Proteomes" id="UP000451565">
    <property type="component" value="Unassembled WGS sequence"/>
</dbReference>
<gene>
    <name evidence="2" type="ORF">GEV47_03330</name>
</gene>
<comment type="caution">
    <text evidence="2">The sequence shown here is derived from an EMBL/GenBank/DDBJ whole genome shotgun (WGS) entry which is preliminary data.</text>
</comment>
<dbReference type="OrthoDB" id="8564334at2"/>
<sequence length="100" mass="11473">MTYEEYLDEVTTLITEKFKVADEAAIKYVMRAQAADFFSLHDDQPELRTQENAELDAVTVFEQRNKSRPEAFHSKDAKEQRKTAKPGFKAPAKPPIKTPK</sequence>
<protein>
    <submittedName>
        <fullName evidence="2">Uncharacterized protein</fullName>
    </submittedName>
</protein>
<evidence type="ECO:0000313" key="3">
    <source>
        <dbReference type="Proteomes" id="UP000451565"/>
    </source>
</evidence>
<evidence type="ECO:0000313" key="2">
    <source>
        <dbReference type="EMBL" id="MQQ99716.1"/>
    </source>
</evidence>
<evidence type="ECO:0000256" key="1">
    <source>
        <dbReference type="SAM" id="MobiDB-lite"/>
    </source>
</evidence>
<dbReference type="EMBL" id="WINI01000001">
    <property type="protein sequence ID" value="MQQ99716.1"/>
    <property type="molecule type" value="Genomic_DNA"/>
</dbReference>
<dbReference type="AlphaFoldDB" id="A0A843YP05"/>
<keyword evidence="3" id="KW-1185">Reference proteome</keyword>
<organism evidence="2 3">
    <name type="scientific">Glaciimonas soli</name>
    <dbReference type="NCBI Taxonomy" id="2590999"/>
    <lineage>
        <taxon>Bacteria</taxon>
        <taxon>Pseudomonadati</taxon>
        <taxon>Pseudomonadota</taxon>
        <taxon>Betaproteobacteria</taxon>
        <taxon>Burkholderiales</taxon>
        <taxon>Oxalobacteraceae</taxon>
        <taxon>Glaciimonas</taxon>
    </lineage>
</organism>
<proteinExistence type="predicted"/>